<dbReference type="PANTHER" id="PTHR43649">
    <property type="entry name" value="ARABINOSE-BINDING PROTEIN-RELATED"/>
    <property type="match status" value="1"/>
</dbReference>
<name>A0A285TM23_9HYPH</name>
<dbReference type="InterPro" id="IPR006059">
    <property type="entry name" value="SBP"/>
</dbReference>
<dbReference type="InterPro" id="IPR050490">
    <property type="entry name" value="Bact_solute-bd_prot1"/>
</dbReference>
<feature type="signal peptide" evidence="4">
    <location>
        <begin position="1"/>
        <end position="23"/>
    </location>
</feature>
<dbReference type="PANTHER" id="PTHR43649:SF12">
    <property type="entry name" value="DIACETYLCHITOBIOSE BINDING PROTEIN DASA"/>
    <property type="match status" value="1"/>
</dbReference>
<keyword evidence="4" id="KW-0732">Signal</keyword>
<dbReference type="Proteomes" id="UP000219331">
    <property type="component" value="Unassembled WGS sequence"/>
</dbReference>
<dbReference type="GO" id="GO:0042597">
    <property type="term" value="C:periplasmic space"/>
    <property type="evidence" value="ECO:0007669"/>
    <property type="project" value="UniProtKB-SubCell"/>
</dbReference>
<gene>
    <name evidence="5" type="ORF">SAMN05421512_11354</name>
</gene>
<evidence type="ECO:0000256" key="4">
    <source>
        <dbReference type="SAM" id="SignalP"/>
    </source>
</evidence>
<dbReference type="RefSeq" id="WP_097176282.1">
    <property type="nucleotide sequence ID" value="NZ_OBML01000013.1"/>
</dbReference>
<reference evidence="5 6" key="1">
    <citation type="submission" date="2017-08" db="EMBL/GenBank/DDBJ databases">
        <authorList>
            <person name="de Groot N.N."/>
        </authorList>
    </citation>
    <scope>NUCLEOTIDE SEQUENCE [LARGE SCALE GENOMIC DNA]</scope>
    <source>
        <strain evidence="5 6">USBA 352</strain>
    </source>
</reference>
<dbReference type="OrthoDB" id="5897001at2"/>
<dbReference type="AlphaFoldDB" id="A0A285TM23"/>
<keyword evidence="3" id="KW-0574">Periplasm</keyword>
<comment type="subcellular location">
    <subcellularLocation>
        <location evidence="1">Periplasm</location>
    </subcellularLocation>
</comment>
<accession>A0A285TM23</accession>
<dbReference type="STRING" id="538381.GCA_001696535_00538"/>
<evidence type="ECO:0000313" key="5">
    <source>
        <dbReference type="EMBL" id="SOC23711.1"/>
    </source>
</evidence>
<keyword evidence="6" id="KW-1185">Reference proteome</keyword>
<dbReference type="SUPFAM" id="SSF53850">
    <property type="entry name" value="Periplasmic binding protein-like II"/>
    <property type="match status" value="1"/>
</dbReference>
<evidence type="ECO:0000256" key="3">
    <source>
        <dbReference type="ARBA" id="ARBA00022764"/>
    </source>
</evidence>
<sequence>MKILRKITVAASALTLMASLAHADSTVRFWYHFDNADNPMNELVAEFEKQNPGIKVEAENIPWNSYYDNLYTAIIGGNAPDAAMVKMFAQPRLVEMGALEPIGARIDAWDGKAGLEDNLLNLTRAADGETYYLPVQYVVLYLYHRQDMLDELGLKVPATCDEFRDVAKALTRDTNGDGSPDVYGFGFRGGKGGHDHWASLTLSHEGVSLENGLTSEAGIAGTQYVVDLFRKDGVFPPSAPNDGFQEILGAFKAGKTAMTIHHIGSANGIVEVLGDKVSAAPVPECGGGRWTSFGDESTAVLSSASDKDAAWKWISFLSSPVNNARFNEATGQLPVVKSDAESWSLHPQRFVKATVDSLPFAHLLPNVSQTSDFVNTVWPVNMQRALTGEITAKEMNEKIAELYAK</sequence>
<evidence type="ECO:0000313" key="6">
    <source>
        <dbReference type="Proteomes" id="UP000219331"/>
    </source>
</evidence>
<dbReference type="Gene3D" id="3.40.190.10">
    <property type="entry name" value="Periplasmic binding protein-like II"/>
    <property type="match status" value="2"/>
</dbReference>
<organism evidence="5 6">
    <name type="scientific">Stappia indica</name>
    <dbReference type="NCBI Taxonomy" id="538381"/>
    <lineage>
        <taxon>Bacteria</taxon>
        <taxon>Pseudomonadati</taxon>
        <taxon>Pseudomonadota</taxon>
        <taxon>Alphaproteobacteria</taxon>
        <taxon>Hyphomicrobiales</taxon>
        <taxon>Stappiaceae</taxon>
        <taxon>Stappia</taxon>
    </lineage>
</organism>
<dbReference type="CDD" id="cd13585">
    <property type="entry name" value="PBP2_TMBP_like"/>
    <property type="match status" value="1"/>
</dbReference>
<feature type="chain" id="PRO_5013284331" evidence="4">
    <location>
        <begin position="24"/>
        <end position="405"/>
    </location>
</feature>
<evidence type="ECO:0000256" key="2">
    <source>
        <dbReference type="ARBA" id="ARBA00008520"/>
    </source>
</evidence>
<dbReference type="EMBL" id="OBML01000013">
    <property type="protein sequence ID" value="SOC23711.1"/>
    <property type="molecule type" value="Genomic_DNA"/>
</dbReference>
<evidence type="ECO:0000256" key="1">
    <source>
        <dbReference type="ARBA" id="ARBA00004418"/>
    </source>
</evidence>
<proteinExistence type="inferred from homology"/>
<protein>
    <submittedName>
        <fullName evidence="5">Carbohydrate ABC transporter substrate-binding protein, CUT1 family</fullName>
    </submittedName>
</protein>
<comment type="similarity">
    <text evidence="2">Belongs to the bacterial solute-binding protein 1 family.</text>
</comment>
<dbReference type="Pfam" id="PF01547">
    <property type="entry name" value="SBP_bac_1"/>
    <property type="match status" value="1"/>
</dbReference>